<evidence type="ECO:0000259" key="2">
    <source>
        <dbReference type="PROSITE" id="PS50110"/>
    </source>
</evidence>
<dbReference type="GO" id="GO:0000160">
    <property type="term" value="P:phosphorelay signal transduction system"/>
    <property type="evidence" value="ECO:0007669"/>
    <property type="project" value="InterPro"/>
</dbReference>
<evidence type="ECO:0000313" key="4">
    <source>
        <dbReference type="Proteomes" id="UP000287156"/>
    </source>
</evidence>
<name>A0A429XZ87_9BACI</name>
<dbReference type="Pfam" id="PF00072">
    <property type="entry name" value="Response_reg"/>
    <property type="match status" value="1"/>
</dbReference>
<evidence type="ECO:0000256" key="1">
    <source>
        <dbReference type="PROSITE-ProRule" id="PRU00169"/>
    </source>
</evidence>
<feature type="domain" description="Response regulatory" evidence="2">
    <location>
        <begin position="165"/>
        <end position="288"/>
    </location>
</feature>
<protein>
    <submittedName>
        <fullName evidence="3">Response regulator</fullName>
    </submittedName>
</protein>
<dbReference type="InterPro" id="IPR001789">
    <property type="entry name" value="Sig_transdc_resp-reg_receiver"/>
</dbReference>
<keyword evidence="4" id="KW-1185">Reference proteome</keyword>
<dbReference type="OrthoDB" id="9759607at2"/>
<accession>A0A429XZ87</accession>
<gene>
    <name evidence="3" type="ORF">D4T97_010430</name>
</gene>
<dbReference type="PANTHER" id="PTHR43228">
    <property type="entry name" value="TWO-COMPONENT RESPONSE REGULATOR"/>
    <property type="match status" value="1"/>
</dbReference>
<dbReference type="RefSeq" id="WP_126050413.1">
    <property type="nucleotide sequence ID" value="NZ_QYTV02000004.1"/>
</dbReference>
<dbReference type="Proteomes" id="UP000287156">
    <property type="component" value="Unassembled WGS sequence"/>
</dbReference>
<dbReference type="SUPFAM" id="SSF52172">
    <property type="entry name" value="CheY-like"/>
    <property type="match status" value="1"/>
</dbReference>
<dbReference type="Gene3D" id="3.30.70.270">
    <property type="match status" value="1"/>
</dbReference>
<dbReference type="EMBL" id="QYTV02000004">
    <property type="protein sequence ID" value="RST74092.1"/>
    <property type="molecule type" value="Genomic_DNA"/>
</dbReference>
<dbReference type="PANTHER" id="PTHR43228:SF1">
    <property type="entry name" value="TWO-COMPONENT RESPONSE REGULATOR ARR22"/>
    <property type="match status" value="1"/>
</dbReference>
<dbReference type="InterPro" id="IPR052048">
    <property type="entry name" value="ST_Response_Regulator"/>
</dbReference>
<dbReference type="Gene3D" id="3.40.50.2300">
    <property type="match status" value="1"/>
</dbReference>
<dbReference type="InterPro" id="IPR011006">
    <property type="entry name" value="CheY-like_superfamily"/>
</dbReference>
<proteinExistence type="predicted"/>
<dbReference type="PROSITE" id="PS50110">
    <property type="entry name" value="RESPONSE_REGULATORY"/>
    <property type="match status" value="1"/>
</dbReference>
<sequence length="293" mass="34037">MDHLTMSSDNTIEEKYMSRLFHVLKAGIDRARVPISAIFLTISDQNQVWDQAEEEITAFLQTKIRQSDLVFKLEAPFEWCIILTQSGEEEAQAFLQRLFADVRVTLFAQGKLSFSASVAEIGNSDVGLESLIKSGRKSLESALQTGPWQIESINAYKKRKIMKIKVSILEENDIFRNVLQTSLENLQIDSFQLDIKTFQDGYSFLQSDWYVSSHSHIIVMNDILPRKNGLEVLDTIRKLPNNKKFIVFMMTKRNSEEDMIYAYESGVDQYLIKPFNLQLFEAQFRRIFERFWS</sequence>
<dbReference type="InterPro" id="IPR043128">
    <property type="entry name" value="Rev_trsase/Diguanyl_cyclase"/>
</dbReference>
<comment type="caution">
    <text evidence="1">Lacks conserved residue(s) required for the propagation of feature annotation.</text>
</comment>
<evidence type="ECO:0000313" key="3">
    <source>
        <dbReference type="EMBL" id="RST74092.1"/>
    </source>
</evidence>
<dbReference type="SMART" id="SM00448">
    <property type="entry name" value="REC"/>
    <property type="match status" value="1"/>
</dbReference>
<dbReference type="AlphaFoldDB" id="A0A429XZ87"/>
<reference evidence="3" key="1">
    <citation type="submission" date="2018-12" db="EMBL/GenBank/DDBJ databases">
        <authorList>
            <person name="Sun L."/>
            <person name="Chen Z."/>
        </authorList>
    </citation>
    <scope>NUCLEOTIDE SEQUENCE [LARGE SCALE GENOMIC DNA]</scope>
    <source>
        <strain evidence="3">3-2-2</strain>
    </source>
</reference>
<organism evidence="3 4">
    <name type="scientific">Siminovitchia acidinfaciens</name>
    <dbReference type="NCBI Taxonomy" id="2321395"/>
    <lineage>
        <taxon>Bacteria</taxon>
        <taxon>Bacillati</taxon>
        <taxon>Bacillota</taxon>
        <taxon>Bacilli</taxon>
        <taxon>Bacillales</taxon>
        <taxon>Bacillaceae</taxon>
        <taxon>Siminovitchia</taxon>
    </lineage>
</organism>
<comment type="caution">
    <text evidence="3">The sequence shown here is derived from an EMBL/GenBank/DDBJ whole genome shotgun (WGS) entry which is preliminary data.</text>
</comment>